<evidence type="ECO:0000256" key="4">
    <source>
        <dbReference type="ARBA" id="ARBA00022729"/>
    </source>
</evidence>
<evidence type="ECO:0000256" key="2">
    <source>
        <dbReference type="ARBA" id="ARBA00022525"/>
    </source>
</evidence>
<reference evidence="7" key="1">
    <citation type="submission" date="2019-09" db="EMBL/GenBank/DDBJ databases">
        <title>Draft genome information of white flower Hibiscus syriacus.</title>
        <authorList>
            <person name="Kim Y.-M."/>
        </authorList>
    </citation>
    <scope>NUCLEOTIDE SEQUENCE [LARGE SCALE GENOMIC DNA]</scope>
    <source>
        <strain evidence="7">YM2019G1</strain>
    </source>
</reference>
<name>A0A6A2XEY6_HIBSY</name>
<dbReference type="GO" id="GO:0005576">
    <property type="term" value="C:extracellular region"/>
    <property type="evidence" value="ECO:0007669"/>
    <property type="project" value="UniProtKB-SubCell"/>
</dbReference>
<dbReference type="Proteomes" id="UP000436088">
    <property type="component" value="Unassembled WGS sequence"/>
</dbReference>
<dbReference type="EMBL" id="VEPZ02001607">
    <property type="protein sequence ID" value="KAE8665745.1"/>
    <property type="molecule type" value="Genomic_DNA"/>
</dbReference>
<dbReference type="InterPro" id="IPR051582">
    <property type="entry name" value="LRR_extensin-like_regulator"/>
</dbReference>
<sequence>MAVASSTKKRCTSSNVSFYITEMSWVSEAKTSLSTYHLSLKTRLRNAYIVLQAWKQAILFDPSNLTRYWVGSDVCNYTGFYGSGVDEGGFAVVRSSKGKFAREITSSSDGELCPDQAKKINEEIITRMKKKGSRGKKDDESSSDEPEASPVDDEEDVESPVTDAAPKSGDSGRAGARTLEGDHKDELISRKEVELNKKK</sequence>
<keyword evidence="5" id="KW-0677">Repeat</keyword>
<keyword evidence="8" id="KW-1185">Reference proteome</keyword>
<feature type="compositionally biased region" description="Acidic residues" evidence="6">
    <location>
        <begin position="141"/>
        <end position="158"/>
    </location>
</feature>
<evidence type="ECO:0000313" key="7">
    <source>
        <dbReference type="EMBL" id="KAE8665745.1"/>
    </source>
</evidence>
<dbReference type="AlphaFoldDB" id="A0A6A2XEY6"/>
<keyword evidence="2" id="KW-0964">Secreted</keyword>
<organism evidence="7 8">
    <name type="scientific">Hibiscus syriacus</name>
    <name type="common">Rose of Sharon</name>
    <dbReference type="NCBI Taxonomy" id="106335"/>
    <lineage>
        <taxon>Eukaryota</taxon>
        <taxon>Viridiplantae</taxon>
        <taxon>Streptophyta</taxon>
        <taxon>Embryophyta</taxon>
        <taxon>Tracheophyta</taxon>
        <taxon>Spermatophyta</taxon>
        <taxon>Magnoliopsida</taxon>
        <taxon>eudicotyledons</taxon>
        <taxon>Gunneridae</taxon>
        <taxon>Pentapetalae</taxon>
        <taxon>rosids</taxon>
        <taxon>malvids</taxon>
        <taxon>Malvales</taxon>
        <taxon>Malvaceae</taxon>
        <taxon>Malvoideae</taxon>
        <taxon>Hibiscus</taxon>
    </lineage>
</organism>
<accession>A0A6A2XEY6</accession>
<evidence type="ECO:0000256" key="5">
    <source>
        <dbReference type="ARBA" id="ARBA00022737"/>
    </source>
</evidence>
<protein>
    <submittedName>
        <fullName evidence="7">Uncharacterized protein</fullName>
    </submittedName>
</protein>
<evidence type="ECO:0000256" key="1">
    <source>
        <dbReference type="ARBA" id="ARBA00004613"/>
    </source>
</evidence>
<dbReference type="PANTHER" id="PTHR32093">
    <property type="entry name" value="LEUCINE-RICH REPEAT EXTENSIN-LIKE PROTEIN 3-RELATED"/>
    <property type="match status" value="1"/>
</dbReference>
<proteinExistence type="predicted"/>
<evidence type="ECO:0000256" key="6">
    <source>
        <dbReference type="SAM" id="MobiDB-lite"/>
    </source>
</evidence>
<comment type="caution">
    <text evidence="7">The sequence shown here is derived from an EMBL/GenBank/DDBJ whole genome shotgun (WGS) entry which is preliminary data.</text>
</comment>
<keyword evidence="4" id="KW-0732">Signal</keyword>
<feature type="region of interest" description="Disordered" evidence="6">
    <location>
        <begin position="126"/>
        <end position="199"/>
    </location>
</feature>
<dbReference type="PANTHER" id="PTHR32093:SF120">
    <property type="entry name" value="LEUCINE-RICH REPEAT EXTENSIN-LIKE PROTEIN 3-RELATED"/>
    <property type="match status" value="1"/>
</dbReference>
<keyword evidence="3" id="KW-0433">Leucine-rich repeat</keyword>
<comment type="subcellular location">
    <subcellularLocation>
        <location evidence="1">Secreted</location>
    </subcellularLocation>
</comment>
<feature type="compositionally biased region" description="Basic and acidic residues" evidence="6">
    <location>
        <begin position="179"/>
        <end position="199"/>
    </location>
</feature>
<evidence type="ECO:0000313" key="8">
    <source>
        <dbReference type="Proteomes" id="UP000436088"/>
    </source>
</evidence>
<evidence type="ECO:0000256" key="3">
    <source>
        <dbReference type="ARBA" id="ARBA00022614"/>
    </source>
</evidence>
<gene>
    <name evidence="7" type="ORF">F3Y22_tig00112530pilonHSYRG00230</name>
</gene>